<organism evidence="1 2">
    <name type="scientific">Pseudolactococcus raffinolactis</name>
    <dbReference type="NCBI Taxonomy" id="1366"/>
    <lineage>
        <taxon>Bacteria</taxon>
        <taxon>Bacillati</taxon>
        <taxon>Bacillota</taxon>
        <taxon>Bacilli</taxon>
        <taxon>Lactobacillales</taxon>
        <taxon>Streptococcaceae</taxon>
        <taxon>Pseudolactococcus</taxon>
    </lineage>
</organism>
<proteinExistence type="predicted"/>
<evidence type="ECO:0000313" key="1">
    <source>
        <dbReference type="EMBL" id="QIW58115.1"/>
    </source>
</evidence>
<dbReference type="Proteomes" id="UP000501558">
    <property type="component" value="Chromosome"/>
</dbReference>
<accession>A0AAE7CS76</accession>
<name>A0AAE7CS76_9LACT</name>
<sequence>MEAVNQQQLDYALHDLNATNPDNEPEPLVTESGKIIILNNVTYIEPVGA</sequence>
<protein>
    <submittedName>
        <fullName evidence="1">Uncharacterized protein</fullName>
    </submittedName>
</protein>
<evidence type="ECO:0000313" key="2">
    <source>
        <dbReference type="Proteomes" id="UP000501558"/>
    </source>
</evidence>
<keyword evidence="2" id="KW-1185">Reference proteome</keyword>
<dbReference type="AlphaFoldDB" id="A0AAE7CS76"/>
<reference evidence="1 2" key="1">
    <citation type="submission" date="2019-12" db="EMBL/GenBank/DDBJ databases">
        <title>Whole genome sequences of Lactococcus raffinolactis strains isolated from sewage.</title>
        <authorList>
            <person name="Ybazeta G."/>
            <person name="Ross M."/>
            <person name="Brabant-Kirwan D."/>
            <person name="Saleh M."/>
            <person name="Dillon J.A."/>
            <person name="Splinter K."/>
            <person name="Nokhbeh R."/>
        </authorList>
    </citation>
    <scope>NUCLEOTIDE SEQUENCE [LARGE SCALE GENOMIC DNA]</scope>
    <source>
        <strain evidence="1 2">Lr_19_14</strain>
    </source>
</reference>
<gene>
    <name evidence="1" type="ORF">GU334_04005</name>
</gene>
<dbReference type="EMBL" id="CP047628">
    <property type="protein sequence ID" value="QIW58115.1"/>
    <property type="molecule type" value="Genomic_DNA"/>
</dbReference>
<dbReference type="RefSeq" id="WP_167841197.1">
    <property type="nucleotide sequence ID" value="NZ_CP047628.1"/>
</dbReference>